<organism evidence="2 3">
    <name type="scientific">Micromonospora sediminicola</name>
    <dbReference type="NCBI Taxonomy" id="946078"/>
    <lineage>
        <taxon>Bacteria</taxon>
        <taxon>Bacillati</taxon>
        <taxon>Actinomycetota</taxon>
        <taxon>Actinomycetes</taxon>
        <taxon>Micromonosporales</taxon>
        <taxon>Micromonosporaceae</taxon>
        <taxon>Micromonospora</taxon>
    </lineage>
</organism>
<dbReference type="Proteomes" id="UP000199558">
    <property type="component" value="Unassembled WGS sequence"/>
</dbReference>
<proteinExistence type="predicted"/>
<dbReference type="EMBL" id="FLRH01000004">
    <property type="protein sequence ID" value="SBT67359.1"/>
    <property type="molecule type" value="Genomic_DNA"/>
</dbReference>
<keyword evidence="1" id="KW-0812">Transmembrane</keyword>
<dbReference type="STRING" id="946078.GA0070622_4420"/>
<evidence type="ECO:0000313" key="2">
    <source>
        <dbReference type="EMBL" id="SBT67359.1"/>
    </source>
</evidence>
<feature type="transmembrane region" description="Helical" evidence="1">
    <location>
        <begin position="67"/>
        <end position="85"/>
    </location>
</feature>
<protein>
    <submittedName>
        <fullName evidence="2">Uncharacterized protein</fullName>
    </submittedName>
</protein>
<evidence type="ECO:0000313" key="3">
    <source>
        <dbReference type="Proteomes" id="UP000199558"/>
    </source>
</evidence>
<name>A0A1A9BEG9_9ACTN</name>
<keyword evidence="1" id="KW-1133">Transmembrane helix</keyword>
<keyword evidence="3" id="KW-1185">Reference proteome</keyword>
<feature type="transmembrane region" description="Helical" evidence="1">
    <location>
        <begin position="42"/>
        <end position="61"/>
    </location>
</feature>
<gene>
    <name evidence="2" type="ORF">GA0070622_4420</name>
</gene>
<dbReference type="RefSeq" id="WP_091577954.1">
    <property type="nucleotide sequence ID" value="NZ_FLRH01000004.1"/>
</dbReference>
<reference evidence="3" key="1">
    <citation type="submission" date="2016-06" db="EMBL/GenBank/DDBJ databases">
        <authorList>
            <person name="Varghese N."/>
            <person name="Submissions Spin"/>
        </authorList>
    </citation>
    <scope>NUCLEOTIDE SEQUENCE [LARGE SCALE GENOMIC DNA]</scope>
    <source>
        <strain evidence="3">DSM 45794</strain>
    </source>
</reference>
<dbReference type="AlphaFoldDB" id="A0A1A9BEG9"/>
<feature type="transmembrane region" description="Helical" evidence="1">
    <location>
        <begin position="128"/>
        <end position="151"/>
    </location>
</feature>
<dbReference type="OrthoDB" id="3383668at2"/>
<evidence type="ECO:0000256" key="1">
    <source>
        <dbReference type="SAM" id="Phobius"/>
    </source>
</evidence>
<accession>A0A1A9BEG9</accession>
<sequence>MPDSPSTPLLTSVQEAVVQAYYPDRVRAASSARTRAQAAQSVVTVFAGALVATFTLTALASAAPVTRVAGCVAVALWLFAAVLYVRAIATVVPPPPTAAREAPDARSLIEEVLRRGDREARQVDRRQTWANLVSVVALAATVATFCAALFVEHPDKTRPGVLILGPDGQATIRALCGPAVGPKVEGKVDVRSMSGQFVSVRLARCGDRRDVTVRVPRSAVSAALTREG</sequence>
<keyword evidence="1" id="KW-0472">Membrane</keyword>